<dbReference type="RefSeq" id="XP_007829015.1">
    <property type="nucleotide sequence ID" value="XM_007830824.1"/>
</dbReference>
<dbReference type="HOGENOM" id="CLU_885970_0_0_1"/>
<evidence type="ECO:0000313" key="3">
    <source>
        <dbReference type="Proteomes" id="UP000030651"/>
    </source>
</evidence>
<dbReference type="AlphaFoldDB" id="W3XDQ9"/>
<sequence length="314" mass="34696">MVMLGLFIFQLCFAASMVALNGQNGRLSTAMLILNAILVGCLVLFFDFVVGVNVLGVTPYVWGDKDGESRLFTGIVQALRERQATRVADKAFALHEVLRSIGISRAAQFELQQNVSDVYHRLFIDLLHRKTSLINLLIDVGGPETFPDVPSWVPDWRSSHKNDWGQSEFISHHTVIYGAGFPEPQMMISRDKLGLWACRKGTVREPLPGMTMDINLPGSDGGVEDFKRLVIIYVEGRDIFITTEGIYGTGPPGMAAGDEVMWLRGVAVPMILRPVEEEDSEFKVIGPAVVPGFMDLLAFNGAVHGDGWELVYLI</sequence>
<keyword evidence="1" id="KW-0472">Membrane</keyword>
<keyword evidence="1" id="KW-1133">Transmembrane helix</keyword>
<proteinExistence type="predicted"/>
<keyword evidence="3" id="KW-1185">Reference proteome</keyword>
<dbReference type="PANTHER" id="PTHR24148:SF64">
    <property type="entry name" value="HETEROKARYON INCOMPATIBILITY DOMAIN-CONTAINING PROTEIN"/>
    <property type="match status" value="1"/>
</dbReference>
<accession>W3XDQ9</accession>
<name>W3XDQ9_PESFW</name>
<dbReference type="KEGG" id="pfy:PFICI_02243"/>
<dbReference type="PANTHER" id="PTHR24148">
    <property type="entry name" value="ANKYRIN REPEAT DOMAIN-CONTAINING PROTEIN 39 HOMOLOG-RELATED"/>
    <property type="match status" value="1"/>
</dbReference>
<dbReference type="InterPro" id="IPR052895">
    <property type="entry name" value="HetReg/Transcr_Mod"/>
</dbReference>
<feature type="transmembrane region" description="Helical" evidence="1">
    <location>
        <begin position="32"/>
        <end position="62"/>
    </location>
</feature>
<protein>
    <submittedName>
        <fullName evidence="2">Uncharacterized protein</fullName>
    </submittedName>
</protein>
<evidence type="ECO:0000256" key="1">
    <source>
        <dbReference type="SAM" id="Phobius"/>
    </source>
</evidence>
<keyword evidence="1" id="KW-0812">Transmembrane</keyword>
<dbReference type="InParanoid" id="W3XDQ9"/>
<reference evidence="3" key="1">
    <citation type="journal article" date="2015" name="BMC Genomics">
        <title>Genomic and transcriptomic analysis of the endophytic fungus Pestalotiopsis fici reveals its lifestyle and high potential for synthesis of natural products.</title>
        <authorList>
            <person name="Wang X."/>
            <person name="Zhang X."/>
            <person name="Liu L."/>
            <person name="Xiang M."/>
            <person name="Wang W."/>
            <person name="Sun X."/>
            <person name="Che Y."/>
            <person name="Guo L."/>
            <person name="Liu G."/>
            <person name="Guo L."/>
            <person name="Wang C."/>
            <person name="Yin W.B."/>
            <person name="Stadler M."/>
            <person name="Zhang X."/>
            <person name="Liu X."/>
        </authorList>
    </citation>
    <scope>NUCLEOTIDE SEQUENCE [LARGE SCALE GENOMIC DNA]</scope>
    <source>
        <strain evidence="3">W106-1 / CGMCC3.15140</strain>
    </source>
</reference>
<organism evidence="2 3">
    <name type="scientific">Pestalotiopsis fici (strain W106-1 / CGMCC3.15140)</name>
    <dbReference type="NCBI Taxonomy" id="1229662"/>
    <lineage>
        <taxon>Eukaryota</taxon>
        <taxon>Fungi</taxon>
        <taxon>Dikarya</taxon>
        <taxon>Ascomycota</taxon>
        <taxon>Pezizomycotina</taxon>
        <taxon>Sordariomycetes</taxon>
        <taxon>Xylariomycetidae</taxon>
        <taxon>Amphisphaeriales</taxon>
        <taxon>Sporocadaceae</taxon>
        <taxon>Pestalotiopsis</taxon>
    </lineage>
</organism>
<dbReference type="EMBL" id="KI912110">
    <property type="protein sequence ID" value="ETS84218.1"/>
    <property type="molecule type" value="Genomic_DNA"/>
</dbReference>
<dbReference type="OrthoDB" id="2157530at2759"/>
<dbReference type="Proteomes" id="UP000030651">
    <property type="component" value="Unassembled WGS sequence"/>
</dbReference>
<evidence type="ECO:0000313" key="2">
    <source>
        <dbReference type="EMBL" id="ETS84218.1"/>
    </source>
</evidence>
<dbReference type="Pfam" id="PF26639">
    <property type="entry name" value="Het-6_barrel"/>
    <property type="match status" value="1"/>
</dbReference>
<dbReference type="GeneID" id="19267256"/>
<gene>
    <name evidence="2" type="ORF">PFICI_02243</name>
</gene>